<organism evidence="2 3">
    <name type="scientific">Piscinibacter terrae</name>
    <dbReference type="NCBI Taxonomy" id="2496871"/>
    <lineage>
        <taxon>Bacteria</taxon>
        <taxon>Pseudomonadati</taxon>
        <taxon>Pseudomonadota</taxon>
        <taxon>Betaproteobacteria</taxon>
        <taxon>Burkholderiales</taxon>
        <taxon>Sphaerotilaceae</taxon>
        <taxon>Piscinibacter</taxon>
    </lineage>
</organism>
<evidence type="ECO:0000313" key="3">
    <source>
        <dbReference type="Proteomes" id="UP000267464"/>
    </source>
</evidence>
<reference evidence="2 3" key="1">
    <citation type="submission" date="2018-08" db="EMBL/GenBank/DDBJ databases">
        <authorList>
            <person name="Khan S.A."/>
            <person name="Jeon C.O."/>
            <person name="Chun B.H."/>
            <person name="Jeong S.E."/>
        </authorList>
    </citation>
    <scope>NUCLEOTIDE SEQUENCE [LARGE SCALE GENOMIC DNA]</scope>
    <source>
        <strain evidence="2 3">S-16</strain>
    </source>
</reference>
<name>A0A3N7HQZ4_9BURK</name>
<dbReference type="AlphaFoldDB" id="A0A3N7HQZ4"/>
<evidence type="ECO:0000313" key="2">
    <source>
        <dbReference type="EMBL" id="RQP24678.1"/>
    </source>
</evidence>
<dbReference type="OrthoDB" id="5295943at2"/>
<dbReference type="EMBL" id="QUSW01000002">
    <property type="protein sequence ID" value="RQP24678.1"/>
    <property type="molecule type" value="Genomic_DNA"/>
</dbReference>
<dbReference type="RefSeq" id="WP_124539571.1">
    <property type="nucleotide sequence ID" value="NZ_QUSW01000002.1"/>
</dbReference>
<accession>A0A3N7HQZ4</accession>
<comment type="caution">
    <text evidence="2">The sequence shown here is derived from an EMBL/GenBank/DDBJ whole genome shotgun (WGS) entry which is preliminary data.</text>
</comment>
<dbReference type="Proteomes" id="UP000267464">
    <property type="component" value="Unassembled WGS sequence"/>
</dbReference>
<sequence>MKVLDLRCTHGHRFEGWFASDADLQSQMDRGLLECPVCADKAITRLPSAPRLNVSGAREPQPPAKPAEKAPQGDQPIEMTMQAAWLRAVQHVMNNTDDVGDKFAEEARKIHYGEADERAIRGRATPDEAEALRDEGIDVMSLPVPAALKGPVQ</sequence>
<protein>
    <submittedName>
        <fullName evidence="2">DUF1178 family protein</fullName>
    </submittedName>
</protein>
<gene>
    <name evidence="2" type="ORF">DZC73_07210</name>
</gene>
<feature type="region of interest" description="Disordered" evidence="1">
    <location>
        <begin position="49"/>
        <end position="78"/>
    </location>
</feature>
<dbReference type="InterPro" id="IPR009562">
    <property type="entry name" value="DUF1178"/>
</dbReference>
<reference evidence="2 3" key="2">
    <citation type="submission" date="2018-12" db="EMBL/GenBank/DDBJ databases">
        <title>Rhizobacter gummiphilus sp. nov., a rubber-degrading bacterium isolated from the soil of a botanical garden in Japan.</title>
        <authorList>
            <person name="Shunsuke S.S."/>
        </authorList>
    </citation>
    <scope>NUCLEOTIDE SEQUENCE [LARGE SCALE GENOMIC DNA]</scope>
    <source>
        <strain evidence="2 3">S-16</strain>
    </source>
</reference>
<evidence type="ECO:0000256" key="1">
    <source>
        <dbReference type="SAM" id="MobiDB-lite"/>
    </source>
</evidence>
<dbReference type="PIRSF" id="PIRSF032131">
    <property type="entry name" value="UCP032131"/>
    <property type="match status" value="1"/>
</dbReference>
<dbReference type="Pfam" id="PF06676">
    <property type="entry name" value="DUF1178"/>
    <property type="match status" value="1"/>
</dbReference>
<proteinExistence type="predicted"/>
<keyword evidence="3" id="KW-1185">Reference proteome</keyword>